<evidence type="ECO:0000256" key="6">
    <source>
        <dbReference type="SAM" id="MobiDB-lite"/>
    </source>
</evidence>
<dbReference type="Proteomes" id="UP001370348">
    <property type="component" value="Chromosome"/>
</dbReference>
<dbReference type="Gene3D" id="1.10.510.10">
    <property type="entry name" value="Transferase(Phosphotransferase) domain 1"/>
    <property type="match status" value="1"/>
</dbReference>
<feature type="compositionally biased region" description="Low complexity" evidence="6">
    <location>
        <begin position="11"/>
        <end position="26"/>
    </location>
</feature>
<dbReference type="Gene3D" id="3.30.200.20">
    <property type="entry name" value="Phosphorylase Kinase, domain 1"/>
    <property type="match status" value="1"/>
</dbReference>
<dbReference type="InterPro" id="IPR011009">
    <property type="entry name" value="Kinase-like_dom_sf"/>
</dbReference>
<keyword evidence="4 5" id="KW-0067">ATP-binding</keyword>
<dbReference type="PANTHER" id="PTHR43289">
    <property type="entry name" value="MITOGEN-ACTIVATED PROTEIN KINASE KINASE KINASE 20-RELATED"/>
    <property type="match status" value="1"/>
</dbReference>
<evidence type="ECO:0000256" key="4">
    <source>
        <dbReference type="ARBA" id="ARBA00022840"/>
    </source>
</evidence>
<dbReference type="GO" id="GO:0016301">
    <property type="term" value="F:kinase activity"/>
    <property type="evidence" value="ECO:0007669"/>
    <property type="project" value="UniProtKB-KW"/>
</dbReference>
<keyword evidence="9" id="KW-1185">Reference proteome</keyword>
<dbReference type="InterPro" id="IPR000719">
    <property type="entry name" value="Prot_kinase_dom"/>
</dbReference>
<feature type="region of interest" description="Disordered" evidence="6">
    <location>
        <begin position="413"/>
        <end position="445"/>
    </location>
</feature>
<feature type="compositionally biased region" description="Low complexity" evidence="6">
    <location>
        <begin position="518"/>
        <end position="546"/>
    </location>
</feature>
<evidence type="ECO:0000256" key="2">
    <source>
        <dbReference type="ARBA" id="ARBA00022741"/>
    </source>
</evidence>
<feature type="compositionally biased region" description="Basic and acidic residues" evidence="6">
    <location>
        <begin position="485"/>
        <end position="516"/>
    </location>
</feature>
<dbReference type="PROSITE" id="PS00109">
    <property type="entry name" value="PROTEIN_KINASE_TYR"/>
    <property type="match status" value="1"/>
</dbReference>
<proteinExistence type="predicted"/>
<dbReference type="InterPro" id="IPR017441">
    <property type="entry name" value="Protein_kinase_ATP_BS"/>
</dbReference>
<keyword evidence="1" id="KW-0808">Transferase</keyword>
<feature type="region of interest" description="Disordered" evidence="6">
    <location>
        <begin position="347"/>
        <end position="369"/>
    </location>
</feature>
<feature type="region of interest" description="Disordered" evidence="6">
    <location>
        <begin position="1"/>
        <end position="28"/>
    </location>
</feature>
<evidence type="ECO:0000313" key="9">
    <source>
        <dbReference type="Proteomes" id="UP001370348"/>
    </source>
</evidence>
<keyword evidence="2 5" id="KW-0547">Nucleotide-binding</keyword>
<reference evidence="8 9" key="1">
    <citation type="submission" date="2021-12" db="EMBL/GenBank/DDBJ databases">
        <title>Discovery of the Pendulisporaceae a myxobacterial family with distinct sporulation behavior and unique specialized metabolism.</title>
        <authorList>
            <person name="Garcia R."/>
            <person name="Popoff A."/>
            <person name="Bader C.D."/>
            <person name="Loehr J."/>
            <person name="Walesch S."/>
            <person name="Walt C."/>
            <person name="Boldt J."/>
            <person name="Bunk B."/>
            <person name="Haeckl F.J.F.P.J."/>
            <person name="Gunesch A.P."/>
            <person name="Birkelbach J."/>
            <person name="Nuebel U."/>
            <person name="Pietschmann T."/>
            <person name="Bach T."/>
            <person name="Mueller R."/>
        </authorList>
    </citation>
    <scope>NUCLEOTIDE SEQUENCE [LARGE SCALE GENOMIC DNA]</scope>
    <source>
        <strain evidence="8 9">MSr11954</strain>
    </source>
</reference>
<keyword evidence="3 8" id="KW-0418">Kinase</keyword>
<evidence type="ECO:0000259" key="7">
    <source>
        <dbReference type="PROSITE" id="PS50011"/>
    </source>
</evidence>
<dbReference type="EMBL" id="CP089984">
    <property type="protein sequence ID" value="WXB18833.1"/>
    <property type="molecule type" value="Genomic_DNA"/>
</dbReference>
<dbReference type="SUPFAM" id="SSF56112">
    <property type="entry name" value="Protein kinase-like (PK-like)"/>
    <property type="match status" value="1"/>
</dbReference>
<dbReference type="InterPro" id="IPR008266">
    <property type="entry name" value="Tyr_kinase_AS"/>
</dbReference>
<dbReference type="Pfam" id="PF00069">
    <property type="entry name" value="Pkinase"/>
    <property type="match status" value="1"/>
</dbReference>
<dbReference type="PANTHER" id="PTHR43289:SF6">
    <property type="entry name" value="SERINE_THREONINE-PROTEIN KINASE NEKL-3"/>
    <property type="match status" value="1"/>
</dbReference>
<gene>
    <name evidence="8" type="ORF">LZC94_16540</name>
</gene>
<dbReference type="PROSITE" id="PS50011">
    <property type="entry name" value="PROTEIN_KINASE_DOM"/>
    <property type="match status" value="1"/>
</dbReference>
<accession>A0ABZ2M8I8</accession>
<evidence type="ECO:0000256" key="5">
    <source>
        <dbReference type="PROSITE-ProRule" id="PRU10141"/>
    </source>
</evidence>
<feature type="region of interest" description="Disordered" evidence="6">
    <location>
        <begin position="475"/>
        <end position="575"/>
    </location>
</feature>
<feature type="compositionally biased region" description="Pro residues" evidence="6">
    <location>
        <begin position="566"/>
        <end position="575"/>
    </location>
</feature>
<evidence type="ECO:0000256" key="1">
    <source>
        <dbReference type="ARBA" id="ARBA00022679"/>
    </source>
</evidence>
<feature type="domain" description="Protein kinase" evidence="7">
    <location>
        <begin position="40"/>
        <end position="314"/>
    </location>
</feature>
<protein>
    <submittedName>
        <fullName evidence="8">Protein kinase</fullName>
    </submittedName>
</protein>
<organism evidence="8 9">
    <name type="scientific">Pendulispora albinea</name>
    <dbReference type="NCBI Taxonomy" id="2741071"/>
    <lineage>
        <taxon>Bacteria</taxon>
        <taxon>Pseudomonadati</taxon>
        <taxon>Myxococcota</taxon>
        <taxon>Myxococcia</taxon>
        <taxon>Myxococcales</taxon>
        <taxon>Sorangiineae</taxon>
        <taxon>Pendulisporaceae</taxon>
        <taxon>Pendulispora</taxon>
    </lineage>
</organism>
<sequence>MNDRSSPPSPFATATGSTPAATASGGVHVGGGDYGRVGRYETLARLGTGGMATVFVGRALGDTGLSQLVALKRAHEHVRSDPELIEGLKREARLAARIHHPNVVGVIDIHDDGGDVVLVLDYVEGCTLSDLMRRLDTARFPREMLRILLDAASGLDAAHRTFDESGRPLYLVHRDVSPSNVLIGRDGVARIADFGVAKTLERSVEQTATGVLKGKLAYMAPEYVERHYVDARSDLFSLGVVTWEMVTGERLFKGPTELETLKRVAAQNIPYPSAYFPHLEVLDSTILRALARHPDHRYSSVGEFAYELEAHAREGNLVGSHIEVAALVEGVFGAELNERRQRFSARGADATAPVSQVHPSLDVPSFTQSAPAQSMTQSAVLASRTKLSATIPLSLLIIIAAVSTGALLAHRSAVHSSPAPPPPPPRTNLSAPAPDKMAPAPLVTSAAPGAPLAPLAPVGAHAAETWEPAVGAGIVAPAASPPEPSRMEPSRTEPSRTEHARTEPARTDPAHVEHARGAGTPAASSTPAAPAASAKPSRASTGARPRTTPPPPSPATAESPARIIPDKPPPNPYGP</sequence>
<feature type="binding site" evidence="5">
    <location>
        <position position="72"/>
    </location>
    <ligand>
        <name>ATP</name>
        <dbReference type="ChEBI" id="CHEBI:30616"/>
    </ligand>
</feature>
<dbReference type="RefSeq" id="WP_394828459.1">
    <property type="nucleotide sequence ID" value="NZ_CP089984.1"/>
</dbReference>
<name>A0ABZ2M8I8_9BACT</name>
<evidence type="ECO:0000313" key="8">
    <source>
        <dbReference type="EMBL" id="WXB18833.1"/>
    </source>
</evidence>
<dbReference type="PROSITE" id="PS00107">
    <property type="entry name" value="PROTEIN_KINASE_ATP"/>
    <property type="match status" value="1"/>
</dbReference>
<evidence type="ECO:0000256" key="3">
    <source>
        <dbReference type="ARBA" id="ARBA00022777"/>
    </source>
</evidence>
<dbReference type="CDD" id="cd14014">
    <property type="entry name" value="STKc_PknB_like"/>
    <property type="match status" value="1"/>
</dbReference>